<evidence type="ECO:0000259" key="1">
    <source>
        <dbReference type="Pfam" id="PF13577"/>
    </source>
</evidence>
<evidence type="ECO:0000313" key="3">
    <source>
        <dbReference type="Proteomes" id="UP000193006"/>
    </source>
</evidence>
<dbReference type="Pfam" id="PF13577">
    <property type="entry name" value="SnoaL_4"/>
    <property type="match status" value="1"/>
</dbReference>
<dbReference type="EMBL" id="CP020814">
    <property type="protein sequence ID" value="ARK29964.1"/>
    <property type="molecule type" value="Genomic_DNA"/>
</dbReference>
<organism evidence="2 3">
    <name type="scientific">Halalkalibacter krulwichiae</name>
    <dbReference type="NCBI Taxonomy" id="199441"/>
    <lineage>
        <taxon>Bacteria</taxon>
        <taxon>Bacillati</taxon>
        <taxon>Bacillota</taxon>
        <taxon>Bacilli</taxon>
        <taxon>Bacillales</taxon>
        <taxon>Bacillaceae</taxon>
        <taxon>Halalkalibacter</taxon>
    </lineage>
</organism>
<keyword evidence="3" id="KW-1185">Reference proteome</keyword>
<accession>A0A1X9MBE7</accession>
<dbReference type="Proteomes" id="UP000193006">
    <property type="component" value="Chromosome"/>
</dbReference>
<keyword evidence="2" id="KW-0456">Lyase</keyword>
<feature type="domain" description="SnoaL-like" evidence="1">
    <location>
        <begin position="11"/>
        <end position="135"/>
    </location>
</feature>
<proteinExistence type="predicted"/>
<dbReference type="AlphaFoldDB" id="A0A1X9MBE7"/>
<dbReference type="KEGG" id="bkw:BkAM31D_08865"/>
<dbReference type="InterPro" id="IPR032710">
    <property type="entry name" value="NTF2-like_dom_sf"/>
</dbReference>
<dbReference type="CDD" id="cd00531">
    <property type="entry name" value="NTF2_like"/>
    <property type="match status" value="1"/>
</dbReference>
<dbReference type="Gene3D" id="3.10.450.50">
    <property type="match status" value="1"/>
</dbReference>
<dbReference type="InterPro" id="IPR037401">
    <property type="entry name" value="SnoaL-like"/>
</dbReference>
<dbReference type="EC" id="4.5.1.-" evidence="2"/>
<gene>
    <name evidence="2" type="primary">linA</name>
    <name evidence="2" type="ORF">BkAM31D_08865</name>
</gene>
<dbReference type="RefSeq" id="WP_066152106.1">
    <property type="nucleotide sequence ID" value="NZ_CP020814.1"/>
</dbReference>
<name>A0A1X9MBE7_9BACI</name>
<protein>
    <submittedName>
        <fullName evidence="2">Gamma-hexachlorocyclohexane dehydrochlorinase</fullName>
        <ecNumber evidence="2">4.5.1.-</ecNumber>
    </submittedName>
</protein>
<sequence>MSKTLEDRIDELEARHQIYEVIANYNHGVDKKDRELFMDVWEENAIWDLGDPGGCCRNKQEILERLEISWRDVPKTHHYTVNIVVTTDMENGMATAISDLDATAMDKEGTAFVIAGTYYDRFSKSTGKWRLAERKVKIHSFTPVSDLAAAKPSTHTNG</sequence>
<dbReference type="GO" id="GO:0016829">
    <property type="term" value="F:lyase activity"/>
    <property type="evidence" value="ECO:0007669"/>
    <property type="project" value="UniProtKB-KW"/>
</dbReference>
<dbReference type="SUPFAM" id="SSF54427">
    <property type="entry name" value="NTF2-like"/>
    <property type="match status" value="1"/>
</dbReference>
<evidence type="ECO:0000313" key="2">
    <source>
        <dbReference type="EMBL" id="ARK29964.1"/>
    </source>
</evidence>
<reference evidence="2 3" key="1">
    <citation type="submission" date="2017-04" db="EMBL/GenBank/DDBJ databases">
        <title>Bacillus krulwichiae AM31D Genome sequencing and assembly.</title>
        <authorList>
            <person name="Krulwich T.A."/>
            <person name="Anastor L."/>
            <person name="Ehrlich R."/>
            <person name="Ehrlich G.D."/>
            <person name="Janto B."/>
        </authorList>
    </citation>
    <scope>NUCLEOTIDE SEQUENCE [LARGE SCALE GENOMIC DNA]</scope>
    <source>
        <strain evidence="2 3">AM31D</strain>
    </source>
</reference>